<accession>A0ABR2U651</accession>
<reference evidence="2 3" key="1">
    <citation type="journal article" date="2024" name="G3 (Bethesda)">
        <title>Genome assembly of Hibiscus sabdariffa L. provides insights into metabolisms of medicinal natural products.</title>
        <authorList>
            <person name="Kim T."/>
        </authorList>
    </citation>
    <scope>NUCLEOTIDE SEQUENCE [LARGE SCALE GENOMIC DNA]</scope>
    <source>
        <strain evidence="2">TK-2024</strain>
        <tissue evidence="2">Old leaves</tissue>
    </source>
</reference>
<evidence type="ECO:0000313" key="2">
    <source>
        <dbReference type="EMBL" id="KAK9045198.1"/>
    </source>
</evidence>
<organism evidence="2 3">
    <name type="scientific">Hibiscus sabdariffa</name>
    <name type="common">roselle</name>
    <dbReference type="NCBI Taxonomy" id="183260"/>
    <lineage>
        <taxon>Eukaryota</taxon>
        <taxon>Viridiplantae</taxon>
        <taxon>Streptophyta</taxon>
        <taxon>Embryophyta</taxon>
        <taxon>Tracheophyta</taxon>
        <taxon>Spermatophyta</taxon>
        <taxon>Magnoliopsida</taxon>
        <taxon>eudicotyledons</taxon>
        <taxon>Gunneridae</taxon>
        <taxon>Pentapetalae</taxon>
        <taxon>rosids</taxon>
        <taxon>malvids</taxon>
        <taxon>Malvales</taxon>
        <taxon>Malvaceae</taxon>
        <taxon>Malvoideae</taxon>
        <taxon>Hibiscus</taxon>
    </lineage>
</organism>
<name>A0ABR2U651_9ROSI</name>
<dbReference type="Proteomes" id="UP001396334">
    <property type="component" value="Unassembled WGS sequence"/>
</dbReference>
<protein>
    <submittedName>
        <fullName evidence="2">Uncharacterized protein</fullName>
    </submittedName>
</protein>
<evidence type="ECO:0000256" key="1">
    <source>
        <dbReference type="SAM" id="MobiDB-lite"/>
    </source>
</evidence>
<keyword evidence="3" id="KW-1185">Reference proteome</keyword>
<proteinExistence type="predicted"/>
<sequence>MEPMPGEASLIPELASHDADNASHSEFQDPHALNDVLSVLSSVVSKSFGEEFLGALNDEGQSTTQSETIGAQLVTEEVASLRCPLRNTHSMMARS</sequence>
<feature type="region of interest" description="Disordered" evidence="1">
    <location>
        <begin position="1"/>
        <end position="28"/>
    </location>
</feature>
<dbReference type="EMBL" id="JBBPBN010000002">
    <property type="protein sequence ID" value="KAK9045198.1"/>
    <property type="molecule type" value="Genomic_DNA"/>
</dbReference>
<gene>
    <name evidence="2" type="ORF">V6N11_059087</name>
</gene>
<feature type="compositionally biased region" description="Basic and acidic residues" evidence="1">
    <location>
        <begin position="15"/>
        <end position="28"/>
    </location>
</feature>
<evidence type="ECO:0000313" key="3">
    <source>
        <dbReference type="Proteomes" id="UP001396334"/>
    </source>
</evidence>
<comment type="caution">
    <text evidence="2">The sequence shown here is derived from an EMBL/GenBank/DDBJ whole genome shotgun (WGS) entry which is preliminary data.</text>
</comment>